<feature type="region of interest" description="Disordered" evidence="1">
    <location>
        <begin position="1"/>
        <end position="21"/>
    </location>
</feature>
<name>A0AA88DWW4_FICCA</name>
<evidence type="ECO:0000256" key="1">
    <source>
        <dbReference type="SAM" id="MobiDB-lite"/>
    </source>
</evidence>
<accession>A0AA88DWW4</accession>
<dbReference type="Proteomes" id="UP001187192">
    <property type="component" value="Unassembled WGS sequence"/>
</dbReference>
<gene>
    <name evidence="2" type="ORF">TIFTF001_031405</name>
</gene>
<organism evidence="2 3">
    <name type="scientific">Ficus carica</name>
    <name type="common">Common fig</name>
    <dbReference type="NCBI Taxonomy" id="3494"/>
    <lineage>
        <taxon>Eukaryota</taxon>
        <taxon>Viridiplantae</taxon>
        <taxon>Streptophyta</taxon>
        <taxon>Embryophyta</taxon>
        <taxon>Tracheophyta</taxon>
        <taxon>Spermatophyta</taxon>
        <taxon>Magnoliopsida</taxon>
        <taxon>eudicotyledons</taxon>
        <taxon>Gunneridae</taxon>
        <taxon>Pentapetalae</taxon>
        <taxon>rosids</taxon>
        <taxon>fabids</taxon>
        <taxon>Rosales</taxon>
        <taxon>Moraceae</taxon>
        <taxon>Ficeae</taxon>
        <taxon>Ficus</taxon>
    </lineage>
</organism>
<sequence length="111" mass="12504">MANYAGDNEAEVDGDVDAGEMTPTVLKRGSRACHMGRSVKNLNGVFDWTIYATYFGPKPKTEEMLHQFKMNIKRQPSIREGPSSTRSQPSVDFLVLERRPNMSDNVVRRGI</sequence>
<protein>
    <submittedName>
        <fullName evidence="2">Uncharacterized protein</fullName>
    </submittedName>
</protein>
<evidence type="ECO:0000313" key="2">
    <source>
        <dbReference type="EMBL" id="GMN62326.1"/>
    </source>
</evidence>
<dbReference type="EMBL" id="BTGU01000127">
    <property type="protein sequence ID" value="GMN62326.1"/>
    <property type="molecule type" value="Genomic_DNA"/>
</dbReference>
<comment type="caution">
    <text evidence="2">The sequence shown here is derived from an EMBL/GenBank/DDBJ whole genome shotgun (WGS) entry which is preliminary data.</text>
</comment>
<reference evidence="2" key="1">
    <citation type="submission" date="2023-07" db="EMBL/GenBank/DDBJ databases">
        <title>draft genome sequence of fig (Ficus carica).</title>
        <authorList>
            <person name="Takahashi T."/>
            <person name="Nishimura K."/>
        </authorList>
    </citation>
    <scope>NUCLEOTIDE SEQUENCE</scope>
</reference>
<feature type="compositionally biased region" description="Acidic residues" evidence="1">
    <location>
        <begin position="8"/>
        <end position="18"/>
    </location>
</feature>
<proteinExistence type="predicted"/>
<keyword evidence="3" id="KW-1185">Reference proteome</keyword>
<evidence type="ECO:0000313" key="3">
    <source>
        <dbReference type="Proteomes" id="UP001187192"/>
    </source>
</evidence>
<dbReference type="AlphaFoldDB" id="A0AA88DWW4"/>